<evidence type="ECO:0000313" key="3">
    <source>
        <dbReference type="EMBL" id="EFO62683.1"/>
    </source>
</evidence>
<dbReference type="CDD" id="cd00064">
    <property type="entry name" value="FU"/>
    <property type="match status" value="1"/>
</dbReference>
<sequence>MFEKVLFASLILQVAQGECQDTGGPTKCASGKCDVWLNGVKYCSQCSVESEHLINGECVANDSDNNCESDTKGGCTSCKTGYFLYEGGCYTINAEPGNFVCEDQSASGTAGVCGACKAFNGFFKNPDDAAKQSCIACNRTEPLGTVKGVADCIQCSPPPGSLGTREDKVAVCSRCKDEKYLKTDGTCANDSSGCTVFTEFAKADPENGNKCILCGDKANGGVADCETCASKGTRIAETPAVKCITCSSEKAPNGDGSACVDVPGPSPSDCPVENCQKCSADKKTCEECKDKNYLTPTKMCIDRCEYITGYYSGTEGGKRVCKKCEIANCIACNEEGKCVTCKDGFYGEVCSLCDSSCKTCGGSAANDCTSCKSGTVLDYTNGQKGRCASECAVNTDKASGNCKTCGLTIDGTRYCSACSQDDEYPQDGVCAPKASRIDKCKDETIKNGVCDMCADGFFKMNGGCYSTGQLPGSMVCSNALGTGGTCKTPVEGFSLTGNSLVACYTGCAECTTTEDCSRCMDGYVEVGKVCTKCHESCNTCESDAVTCKICAFGYYKESDSNGPCKTCSEGLAGCRQCTMSSANAFVCFEMGDNTSENVNRGGLSTGAIAGIAVAVVVVVGGLVGFLCWWFLCRGKA</sequence>
<dbReference type="AlphaFoldDB" id="E1F4C3"/>
<dbReference type="PANTHER" id="PTHR23275">
    <property type="entry name" value="CABRIOLET.-RELATED"/>
    <property type="match status" value="1"/>
</dbReference>
<gene>
    <name evidence="3" type="ORF">GLP15_2823</name>
</gene>
<keyword evidence="1" id="KW-0472">Membrane</keyword>
<dbReference type="InterPro" id="IPR006212">
    <property type="entry name" value="Furin_repeat"/>
</dbReference>
<dbReference type="PANTHER" id="PTHR23275:SF100">
    <property type="entry name" value="EGF-LIKE DOMAIN-CONTAINING PROTEIN"/>
    <property type="match status" value="1"/>
</dbReference>
<name>E1F4C3_GIAIA</name>
<keyword evidence="1" id="KW-0812">Transmembrane</keyword>
<dbReference type="VEuPathDB" id="GiardiaDB:GLP15_2823"/>
<proteinExistence type="predicted"/>
<dbReference type="Pfam" id="PF03302">
    <property type="entry name" value="VSP"/>
    <property type="match status" value="2"/>
</dbReference>
<dbReference type="Proteomes" id="UP000008974">
    <property type="component" value="Unassembled WGS sequence"/>
</dbReference>
<dbReference type="InterPro" id="IPR005127">
    <property type="entry name" value="Giardia_VSP"/>
</dbReference>
<protein>
    <submittedName>
        <fullName evidence="3">VSP</fullName>
    </submittedName>
</protein>
<comment type="caution">
    <text evidence="3">The sequence shown here is derived from an EMBL/GenBank/DDBJ whole genome shotgun (WGS) entry which is preliminary data.</text>
</comment>
<dbReference type="SUPFAM" id="SSF57184">
    <property type="entry name" value="Growth factor receptor domain"/>
    <property type="match status" value="3"/>
</dbReference>
<feature type="chain" id="PRO_5003144968" evidence="2">
    <location>
        <begin position="18"/>
        <end position="636"/>
    </location>
</feature>
<evidence type="ECO:0000256" key="1">
    <source>
        <dbReference type="SAM" id="Phobius"/>
    </source>
</evidence>
<dbReference type="OMA" id="CSENQAF"/>
<dbReference type="SMART" id="SM00261">
    <property type="entry name" value="FU"/>
    <property type="match status" value="3"/>
</dbReference>
<evidence type="ECO:0000313" key="4">
    <source>
        <dbReference type="Proteomes" id="UP000008974"/>
    </source>
</evidence>
<feature type="transmembrane region" description="Helical" evidence="1">
    <location>
        <begin position="607"/>
        <end position="631"/>
    </location>
</feature>
<keyword evidence="1" id="KW-1133">Transmembrane helix</keyword>
<dbReference type="Gene3D" id="2.10.220.10">
    <property type="entry name" value="Hormone Receptor, Insulin-like Growth Factor Receptor 1, Chain A, domain 2"/>
    <property type="match status" value="1"/>
</dbReference>
<reference evidence="3 4" key="1">
    <citation type="journal article" date="2010" name="BMC Genomics">
        <title>Genome analysis and comparative genomics of a Giardia intestinalis assemblage E isolate.</title>
        <authorList>
            <person name="Jerlstrom-Hultqvist J."/>
            <person name="Franzen O."/>
            <person name="Ankarklev J."/>
            <person name="Xu F."/>
            <person name="Nohynkova E."/>
            <person name="Andersson J.O."/>
            <person name="Svard S.G."/>
            <person name="Andersson B."/>
        </authorList>
    </citation>
    <scope>NUCLEOTIDE SEQUENCE [LARGE SCALE GENOMIC DNA]</scope>
    <source>
        <strain evidence="3 4">P15</strain>
    </source>
</reference>
<accession>E1F4C3</accession>
<keyword evidence="2" id="KW-0732">Signal</keyword>
<dbReference type="OrthoDB" id="27819at2759"/>
<evidence type="ECO:0000256" key="2">
    <source>
        <dbReference type="SAM" id="SignalP"/>
    </source>
</evidence>
<dbReference type="EMBL" id="ACVC01000166">
    <property type="protein sequence ID" value="EFO62683.1"/>
    <property type="molecule type" value="Genomic_DNA"/>
</dbReference>
<dbReference type="InterPro" id="IPR052798">
    <property type="entry name" value="Giardia_VSA"/>
</dbReference>
<organism evidence="3 4">
    <name type="scientific">Giardia intestinalis (strain P15)</name>
    <name type="common">Giardia lamblia</name>
    <dbReference type="NCBI Taxonomy" id="658858"/>
    <lineage>
        <taxon>Eukaryota</taxon>
        <taxon>Metamonada</taxon>
        <taxon>Diplomonadida</taxon>
        <taxon>Hexamitidae</taxon>
        <taxon>Giardiinae</taxon>
        <taxon>Giardia</taxon>
    </lineage>
</organism>
<feature type="signal peptide" evidence="2">
    <location>
        <begin position="1"/>
        <end position="17"/>
    </location>
</feature>
<dbReference type="InterPro" id="IPR009030">
    <property type="entry name" value="Growth_fac_rcpt_cys_sf"/>
</dbReference>